<sequence length="998" mass="108345">MRLSRPGSRKSFLLAASLNSIALAALSTPAMAQDTPATAAAAEDDEVIIVTGSRIGRPELSMPNPVQVITTEAVEQSGKTNLTEFLIDTPALLGSQSNLDVAGSNLSNAQNVGVNLLDLRNLGTQRTLVLVDGRRHVAGYPGIAAVDVNTIPSDLVQSIDILTGGASAVYGADGVTGVVNFILKDDFDGLRLRGQANIAQRGDAGSRFIAVTWGKNFADGRGNVTAAYEFQETDRFSQRDRLNYGLTGPSYAFARNRADGAPGSATDNPNVPDRILYTDLRWADSSPGGAVDLDGDFTPDRTGEGGIYDLGTYVPGSAFTVGGSSTPRESYYGDFLPYSRRHIANLMGKFEFSPALEIYAQGKYVRSTAYTFAQPTYDFYTELFPDNAYLRQRYGAAASANGAIFSRDHFDFGIRRYEMQRELFRTVVGARGDLGSGLKYDLSYVFGQSTQEATNRNDRIADRYYAALDAVVNPANGQVTCRINLPGQTTVNGSSFGNGVVFNGAPVTFAPGQCVPLNILGEGSPSQAALDFVTVDHTDWARIKQHVVSAVLTGDTESFFKLPGGGVGFALGAEYRFESSHYIPSDVSLRGVLMDNAPARVDRGSFDVKEVFAEINLPLLKDMPFAESLSVGAAYRLSDYSTIGQTNTWNVNGSWAPVRDLMFRGTYSEAVRAPNITELFAGGSGTYEFIIDPCGPDRLAEGTQYRAANCTAALTAAGLTPAQRAAFNPANDFTSPQNSSLLGFQGGNPTLQEETARTWTAGAVVRPRFIPGLSITADWYDIKIQQAINYSTAQSVVDLCVDQPNLNNIYCQVIRRSSTNGYISFFTIIPENVASYETAGLDVSLTYRFEPFANAGTFTVRAQGNYLDKLQFVPSSGADAENELDSALYPSPKYSATFDLTWEKGPLTLNYGVNWWAKTRRVTREQEAANPDYVASQYIWYKEKWEHEAYISYNVDDKFDIYAGVNNLFDTKPDVAAVAYPISAVGRSFFVGFKAKVF</sequence>
<evidence type="ECO:0000256" key="5">
    <source>
        <dbReference type="ARBA" id="ARBA00023077"/>
    </source>
</evidence>
<evidence type="ECO:0000256" key="2">
    <source>
        <dbReference type="ARBA" id="ARBA00022448"/>
    </source>
</evidence>
<name>A0A9X2KJY0_9SPHN</name>
<evidence type="ECO:0000259" key="12">
    <source>
        <dbReference type="Pfam" id="PF07715"/>
    </source>
</evidence>
<accession>A0A9X2KJY0</accession>
<dbReference type="Proteomes" id="UP001139451">
    <property type="component" value="Unassembled WGS sequence"/>
</dbReference>
<protein>
    <submittedName>
        <fullName evidence="13">TonB-dependent receptor</fullName>
    </submittedName>
</protein>
<keyword evidence="14" id="KW-1185">Reference proteome</keyword>
<keyword evidence="13" id="KW-0675">Receptor</keyword>
<keyword evidence="2 8" id="KW-0813">Transport</keyword>
<feature type="domain" description="TonB-dependent receptor-like beta-barrel" evidence="11">
    <location>
        <begin position="429"/>
        <end position="968"/>
    </location>
</feature>
<dbReference type="InterPro" id="IPR000531">
    <property type="entry name" value="Beta-barrel_TonB"/>
</dbReference>
<keyword evidence="6 8" id="KW-0472">Membrane</keyword>
<evidence type="ECO:0000256" key="10">
    <source>
        <dbReference type="SAM" id="SignalP"/>
    </source>
</evidence>
<feature type="signal peptide" evidence="10">
    <location>
        <begin position="1"/>
        <end position="32"/>
    </location>
</feature>
<dbReference type="RefSeq" id="WP_254291169.1">
    <property type="nucleotide sequence ID" value="NZ_JAMLDX010000001.1"/>
</dbReference>
<keyword evidence="4 8" id="KW-0812">Transmembrane</keyword>
<proteinExistence type="inferred from homology"/>
<feature type="domain" description="TonB-dependent receptor plug" evidence="12">
    <location>
        <begin position="61"/>
        <end position="178"/>
    </location>
</feature>
<dbReference type="EMBL" id="JAMLDX010000001">
    <property type="protein sequence ID" value="MCP3729190.1"/>
    <property type="molecule type" value="Genomic_DNA"/>
</dbReference>
<evidence type="ECO:0000313" key="13">
    <source>
        <dbReference type="EMBL" id="MCP3729190.1"/>
    </source>
</evidence>
<dbReference type="InterPro" id="IPR037066">
    <property type="entry name" value="Plug_dom_sf"/>
</dbReference>
<organism evidence="13 14">
    <name type="scientific">Sphingomonas tagetis</name>
    <dbReference type="NCBI Taxonomy" id="2949092"/>
    <lineage>
        <taxon>Bacteria</taxon>
        <taxon>Pseudomonadati</taxon>
        <taxon>Pseudomonadota</taxon>
        <taxon>Alphaproteobacteria</taxon>
        <taxon>Sphingomonadales</taxon>
        <taxon>Sphingomonadaceae</taxon>
        <taxon>Sphingomonas</taxon>
    </lineage>
</organism>
<dbReference type="PANTHER" id="PTHR47234:SF2">
    <property type="entry name" value="TONB-DEPENDENT RECEPTOR"/>
    <property type="match status" value="1"/>
</dbReference>
<evidence type="ECO:0000313" key="14">
    <source>
        <dbReference type="Proteomes" id="UP001139451"/>
    </source>
</evidence>
<dbReference type="Gene3D" id="2.170.130.10">
    <property type="entry name" value="TonB-dependent receptor, plug domain"/>
    <property type="match status" value="1"/>
</dbReference>
<keyword evidence="10" id="KW-0732">Signal</keyword>
<dbReference type="PROSITE" id="PS52016">
    <property type="entry name" value="TONB_DEPENDENT_REC_3"/>
    <property type="match status" value="1"/>
</dbReference>
<dbReference type="InterPro" id="IPR036942">
    <property type="entry name" value="Beta-barrel_TonB_sf"/>
</dbReference>
<dbReference type="Pfam" id="PF07715">
    <property type="entry name" value="Plug"/>
    <property type="match status" value="1"/>
</dbReference>
<evidence type="ECO:0000259" key="11">
    <source>
        <dbReference type="Pfam" id="PF00593"/>
    </source>
</evidence>
<dbReference type="InterPro" id="IPR039426">
    <property type="entry name" value="TonB-dep_rcpt-like"/>
</dbReference>
<evidence type="ECO:0000256" key="9">
    <source>
        <dbReference type="RuleBase" id="RU003357"/>
    </source>
</evidence>
<dbReference type="GO" id="GO:0009279">
    <property type="term" value="C:cell outer membrane"/>
    <property type="evidence" value="ECO:0007669"/>
    <property type="project" value="UniProtKB-SubCell"/>
</dbReference>
<evidence type="ECO:0000256" key="1">
    <source>
        <dbReference type="ARBA" id="ARBA00004571"/>
    </source>
</evidence>
<gene>
    <name evidence="13" type="ORF">M9978_02010</name>
</gene>
<evidence type="ECO:0000256" key="8">
    <source>
        <dbReference type="PROSITE-ProRule" id="PRU01360"/>
    </source>
</evidence>
<dbReference type="InterPro" id="IPR012910">
    <property type="entry name" value="Plug_dom"/>
</dbReference>
<keyword evidence="5 9" id="KW-0798">TonB box</keyword>
<comment type="caution">
    <text evidence="13">The sequence shown here is derived from an EMBL/GenBank/DDBJ whole genome shotgun (WGS) entry which is preliminary data.</text>
</comment>
<dbReference type="AlphaFoldDB" id="A0A9X2KJY0"/>
<feature type="chain" id="PRO_5040858064" evidence="10">
    <location>
        <begin position="33"/>
        <end position="998"/>
    </location>
</feature>
<keyword evidence="7 8" id="KW-0998">Cell outer membrane</keyword>
<evidence type="ECO:0000256" key="4">
    <source>
        <dbReference type="ARBA" id="ARBA00022692"/>
    </source>
</evidence>
<comment type="subcellular location">
    <subcellularLocation>
        <location evidence="1 8">Cell outer membrane</location>
        <topology evidence="1 8">Multi-pass membrane protein</topology>
    </subcellularLocation>
</comment>
<dbReference type="Gene3D" id="2.40.170.20">
    <property type="entry name" value="TonB-dependent receptor, beta-barrel domain"/>
    <property type="match status" value="1"/>
</dbReference>
<evidence type="ECO:0000256" key="6">
    <source>
        <dbReference type="ARBA" id="ARBA00023136"/>
    </source>
</evidence>
<dbReference type="SUPFAM" id="SSF56935">
    <property type="entry name" value="Porins"/>
    <property type="match status" value="1"/>
</dbReference>
<evidence type="ECO:0000256" key="3">
    <source>
        <dbReference type="ARBA" id="ARBA00022452"/>
    </source>
</evidence>
<dbReference type="Pfam" id="PF00593">
    <property type="entry name" value="TonB_dep_Rec_b-barrel"/>
    <property type="match status" value="1"/>
</dbReference>
<keyword evidence="3 8" id="KW-1134">Transmembrane beta strand</keyword>
<evidence type="ECO:0000256" key="7">
    <source>
        <dbReference type="ARBA" id="ARBA00023237"/>
    </source>
</evidence>
<comment type="similarity">
    <text evidence="8 9">Belongs to the TonB-dependent receptor family.</text>
</comment>
<reference evidence="13" key="1">
    <citation type="submission" date="2022-05" db="EMBL/GenBank/DDBJ databases">
        <title>Sphingomonas sp. strain MG17 Genome sequencing and assembly.</title>
        <authorList>
            <person name="Kim I."/>
        </authorList>
    </citation>
    <scope>NUCLEOTIDE SEQUENCE</scope>
    <source>
        <strain evidence="13">MG17</strain>
    </source>
</reference>
<dbReference type="PANTHER" id="PTHR47234">
    <property type="match status" value="1"/>
</dbReference>